<comment type="similarity">
    <text evidence="1">Belongs to the DEAD box helicase family. DEAH subfamily.</text>
</comment>
<evidence type="ECO:0000259" key="10">
    <source>
        <dbReference type="PROSITE" id="PS50908"/>
    </source>
</evidence>
<dbReference type="CDD" id="cd18791">
    <property type="entry name" value="SF2_C_RHA"/>
    <property type="match status" value="1"/>
</dbReference>
<dbReference type="InterPro" id="IPR009060">
    <property type="entry name" value="UBA-like_sf"/>
</dbReference>
<organism evidence="13 14">
    <name type="scientific">Zygotorulaspora mrakii</name>
    <name type="common">Zygosaccharomyces mrakii</name>
    <dbReference type="NCBI Taxonomy" id="42260"/>
    <lineage>
        <taxon>Eukaryota</taxon>
        <taxon>Fungi</taxon>
        <taxon>Dikarya</taxon>
        <taxon>Ascomycota</taxon>
        <taxon>Saccharomycotina</taxon>
        <taxon>Saccharomycetes</taxon>
        <taxon>Saccharomycetales</taxon>
        <taxon>Saccharomycetaceae</taxon>
        <taxon>Zygotorulaspora</taxon>
    </lineage>
</organism>
<dbReference type="Gene3D" id="3.10.110.10">
    <property type="entry name" value="Ubiquitin Conjugating Enzyme"/>
    <property type="match status" value="1"/>
</dbReference>
<dbReference type="Pfam" id="PF00270">
    <property type="entry name" value="DEAD"/>
    <property type="match status" value="1"/>
</dbReference>
<dbReference type="InterPro" id="IPR007502">
    <property type="entry name" value="Helicase-assoc_dom"/>
</dbReference>
<evidence type="ECO:0000313" key="14">
    <source>
        <dbReference type="Proteomes" id="UP000509704"/>
    </source>
</evidence>
<dbReference type="GeneID" id="59235303"/>
<name>A0A7H9AZ80_ZYGMR</name>
<dbReference type="SMART" id="SM00847">
    <property type="entry name" value="HA2"/>
    <property type="match status" value="1"/>
</dbReference>
<evidence type="ECO:0000259" key="9">
    <source>
        <dbReference type="PROSITE" id="PS50030"/>
    </source>
</evidence>
<feature type="compositionally biased region" description="Polar residues" evidence="8">
    <location>
        <begin position="7"/>
        <end position="21"/>
    </location>
</feature>
<dbReference type="Pfam" id="PF00271">
    <property type="entry name" value="Helicase_C"/>
    <property type="match status" value="1"/>
</dbReference>
<keyword evidence="3" id="KW-0547">Nucleotide-binding</keyword>
<dbReference type="EMBL" id="CP058605">
    <property type="protein sequence ID" value="QLG71641.1"/>
    <property type="molecule type" value="Genomic_DNA"/>
</dbReference>
<feature type="domain" description="UBA" evidence="9">
    <location>
        <begin position="358"/>
        <end position="399"/>
    </location>
</feature>
<dbReference type="InterPro" id="IPR015940">
    <property type="entry name" value="UBA"/>
</dbReference>
<dbReference type="SUPFAM" id="SSF46934">
    <property type="entry name" value="UBA-like"/>
    <property type="match status" value="1"/>
</dbReference>
<evidence type="ECO:0000256" key="8">
    <source>
        <dbReference type="SAM" id="MobiDB-lite"/>
    </source>
</evidence>
<evidence type="ECO:0000256" key="1">
    <source>
        <dbReference type="ARBA" id="ARBA00008792"/>
    </source>
</evidence>
<dbReference type="PROSITE" id="PS51194">
    <property type="entry name" value="HELICASE_CTER"/>
    <property type="match status" value="1"/>
</dbReference>
<reference evidence="13 14" key="1">
    <citation type="submission" date="2020-07" db="EMBL/GenBank/DDBJ databases">
        <title>The yeast mating-type switching endonuclease HO is a domesticated member of an unorthodox homing genetic element family.</title>
        <authorList>
            <person name="Coughlan A.Y."/>
            <person name="Lombardi L."/>
            <person name="Braun-Galleani S."/>
            <person name="Martos A.R."/>
            <person name="Galeote V."/>
            <person name="Bigey F."/>
            <person name="Dequin S."/>
            <person name="Byrne K.P."/>
            <person name="Wolfe K.H."/>
        </authorList>
    </citation>
    <scope>NUCLEOTIDE SEQUENCE [LARGE SCALE GENOMIC DNA]</scope>
    <source>
        <strain evidence="13 14">NRRL Y-6702</strain>
    </source>
</reference>
<dbReference type="InterPro" id="IPR011709">
    <property type="entry name" value="DEAD-box_helicase_OB_fold"/>
</dbReference>
<dbReference type="Gene3D" id="1.20.120.1080">
    <property type="match status" value="1"/>
</dbReference>
<dbReference type="Pfam" id="PF24385">
    <property type="entry name" value="DSRM_DHX29"/>
    <property type="match status" value="1"/>
</dbReference>
<dbReference type="PROSITE" id="PS50030">
    <property type="entry name" value="UBA"/>
    <property type="match status" value="1"/>
</dbReference>
<evidence type="ECO:0000256" key="7">
    <source>
        <dbReference type="ARBA" id="ARBA00047984"/>
    </source>
</evidence>
<dbReference type="PROSITE" id="PS50908">
    <property type="entry name" value="RWD"/>
    <property type="match status" value="1"/>
</dbReference>
<dbReference type="PANTHER" id="PTHR18934:SF267">
    <property type="entry name" value="ATP-DEPENDENT RNA HELICASE YLR419W-RELATED"/>
    <property type="match status" value="1"/>
</dbReference>
<evidence type="ECO:0000256" key="4">
    <source>
        <dbReference type="ARBA" id="ARBA00022801"/>
    </source>
</evidence>
<dbReference type="FunFam" id="3.40.50.300:FF:000325">
    <property type="entry name" value="ATP-dependent RNA helicase DHX29"/>
    <property type="match status" value="1"/>
</dbReference>
<dbReference type="Gene3D" id="3.40.50.300">
    <property type="entry name" value="P-loop containing nucleotide triphosphate hydrolases"/>
    <property type="match status" value="2"/>
</dbReference>
<dbReference type="Pfam" id="PF07717">
    <property type="entry name" value="OB_NTP_bind"/>
    <property type="match status" value="1"/>
</dbReference>
<dbReference type="GO" id="GO:0003723">
    <property type="term" value="F:RNA binding"/>
    <property type="evidence" value="ECO:0007669"/>
    <property type="project" value="TreeGrafter"/>
</dbReference>
<dbReference type="CDD" id="cd17917">
    <property type="entry name" value="DEXHc_RHA-like"/>
    <property type="match status" value="1"/>
</dbReference>
<keyword evidence="14" id="KW-1185">Reference proteome</keyword>
<evidence type="ECO:0000256" key="5">
    <source>
        <dbReference type="ARBA" id="ARBA00022806"/>
    </source>
</evidence>
<evidence type="ECO:0000256" key="6">
    <source>
        <dbReference type="ARBA" id="ARBA00022840"/>
    </source>
</evidence>
<dbReference type="PANTHER" id="PTHR18934">
    <property type="entry name" value="ATP-DEPENDENT RNA HELICASE"/>
    <property type="match status" value="1"/>
</dbReference>
<dbReference type="InterPro" id="IPR006575">
    <property type="entry name" value="RWD_dom"/>
</dbReference>
<feature type="domain" description="Helicase ATP-binding" evidence="11">
    <location>
        <begin position="610"/>
        <end position="778"/>
    </location>
</feature>
<proteinExistence type="inferred from homology"/>
<dbReference type="InterPro" id="IPR027417">
    <property type="entry name" value="P-loop_NTPase"/>
</dbReference>
<feature type="region of interest" description="Disordered" evidence="8">
    <location>
        <begin position="1"/>
        <end position="53"/>
    </location>
</feature>
<dbReference type="GO" id="GO:0003724">
    <property type="term" value="F:RNA helicase activity"/>
    <property type="evidence" value="ECO:0007669"/>
    <property type="project" value="UniProtKB-EC"/>
</dbReference>
<dbReference type="SUPFAM" id="SSF54495">
    <property type="entry name" value="UBC-like"/>
    <property type="match status" value="1"/>
</dbReference>
<dbReference type="Pfam" id="PF05773">
    <property type="entry name" value="RWD"/>
    <property type="match status" value="1"/>
</dbReference>
<accession>A0A7H9AZ80</accession>
<dbReference type="RefSeq" id="XP_037143369.1">
    <property type="nucleotide sequence ID" value="XM_037287474.1"/>
</dbReference>
<dbReference type="GO" id="GO:0005524">
    <property type="term" value="F:ATP binding"/>
    <property type="evidence" value="ECO:0007669"/>
    <property type="project" value="UniProtKB-KW"/>
</dbReference>
<evidence type="ECO:0000259" key="12">
    <source>
        <dbReference type="PROSITE" id="PS51194"/>
    </source>
</evidence>
<dbReference type="KEGG" id="zmk:HG535_0B06870"/>
<dbReference type="PROSITE" id="PS51192">
    <property type="entry name" value="HELICASE_ATP_BIND_1"/>
    <property type="match status" value="1"/>
</dbReference>
<dbReference type="InterPro" id="IPR014001">
    <property type="entry name" value="Helicase_ATP-bd"/>
</dbReference>
<keyword evidence="4" id="KW-0378">Hydrolase</keyword>
<protein>
    <recommendedName>
        <fullName evidence="2">RNA helicase</fullName>
        <ecNumber evidence="2">3.6.4.13</ecNumber>
    </recommendedName>
</protein>
<dbReference type="SMART" id="SM00487">
    <property type="entry name" value="DEXDc"/>
    <property type="match status" value="1"/>
</dbReference>
<dbReference type="SUPFAM" id="SSF52540">
    <property type="entry name" value="P-loop containing nucleoside triphosphate hydrolases"/>
    <property type="match status" value="1"/>
</dbReference>
<evidence type="ECO:0000256" key="3">
    <source>
        <dbReference type="ARBA" id="ARBA00022741"/>
    </source>
</evidence>
<feature type="domain" description="RWD" evidence="10">
    <location>
        <begin position="423"/>
        <end position="524"/>
    </location>
</feature>
<keyword evidence="5" id="KW-0347">Helicase</keyword>
<dbReference type="CDD" id="cd23827">
    <property type="entry name" value="RWD_YLR419W-like"/>
    <property type="match status" value="1"/>
</dbReference>
<feature type="domain" description="Helicase C-terminal" evidence="12">
    <location>
        <begin position="836"/>
        <end position="1011"/>
    </location>
</feature>
<dbReference type="Proteomes" id="UP000509704">
    <property type="component" value="Chromosome 2"/>
</dbReference>
<dbReference type="OrthoDB" id="5600252at2759"/>
<dbReference type="EC" id="3.6.4.13" evidence="2"/>
<dbReference type="GO" id="GO:0016787">
    <property type="term" value="F:hydrolase activity"/>
    <property type="evidence" value="ECO:0007669"/>
    <property type="project" value="UniProtKB-KW"/>
</dbReference>
<dbReference type="InterPro" id="IPR056328">
    <property type="entry name" value="DSRM_DHX29"/>
</dbReference>
<evidence type="ECO:0000313" key="13">
    <source>
        <dbReference type="EMBL" id="QLG71641.1"/>
    </source>
</evidence>
<comment type="catalytic activity">
    <reaction evidence="7">
        <text>ATP + H2O = ADP + phosphate + H(+)</text>
        <dbReference type="Rhea" id="RHEA:13065"/>
        <dbReference type="ChEBI" id="CHEBI:15377"/>
        <dbReference type="ChEBI" id="CHEBI:15378"/>
        <dbReference type="ChEBI" id="CHEBI:30616"/>
        <dbReference type="ChEBI" id="CHEBI:43474"/>
        <dbReference type="ChEBI" id="CHEBI:456216"/>
        <dbReference type="EC" id="3.6.4.13"/>
    </reaction>
</comment>
<keyword evidence="6" id="KW-0067">ATP-binding</keyword>
<dbReference type="InterPro" id="IPR016135">
    <property type="entry name" value="UBQ-conjugating_enzyme/RWD"/>
</dbReference>
<evidence type="ECO:0000259" key="11">
    <source>
        <dbReference type="PROSITE" id="PS51192"/>
    </source>
</evidence>
<dbReference type="Pfam" id="PF26026">
    <property type="entry name" value="RNA_hel_CTD"/>
    <property type="match status" value="1"/>
</dbReference>
<dbReference type="InterPro" id="IPR001650">
    <property type="entry name" value="Helicase_C-like"/>
</dbReference>
<dbReference type="InterPro" id="IPR059023">
    <property type="entry name" value="RNA_hel_CTD"/>
</dbReference>
<dbReference type="SMART" id="SM00591">
    <property type="entry name" value="RWD"/>
    <property type="match status" value="1"/>
</dbReference>
<gene>
    <name evidence="13" type="ORF">HG535_0B06870</name>
</gene>
<dbReference type="SMART" id="SM00490">
    <property type="entry name" value="HELICc"/>
    <property type="match status" value="1"/>
</dbReference>
<dbReference type="InterPro" id="IPR011545">
    <property type="entry name" value="DEAD/DEAH_box_helicase_dom"/>
</dbReference>
<sequence length="1416" mass="161706">MAKKGKSSSSTQAVQKTNNSKKQARSKVDEINETDCNPKLKQQANRAKVTSSTSWTGKLPHTLLHEACQKRKWNKVEYDMKKIGDKGMLAIAVISWTNPKTKEVIMIKLNDPTYDKLSDKGILVPQETPMEARHFAATVALYRISYHNNLHMMLPPNHKKLWYELSAYRTELMKHNPKRAQKLFDVDPFKAVLEDRKEKEKNRKEQDARFNQAKKEIKAPVLVSHTKKAFSENASKEVNLLDRNKKITSVSFPKKVWENAPFIDLDESSRQAIESSLKVYINWSQKKLNSDHIHSSDRENLRHKLLSLSFRVPHVEEAMHYKDPISFLLFNLPEDDLPAFFHKRREDSKVVVQISSLPLSVKNSIERLVESGVSRDEAWFALENSNMNEGEAAGKLLNIVLPGMQFSQEILISEEESIEIWNEELESLKSIYENQVEIINPDACYIIQLIPKLKLKLKVYRTKSYPSTLPGIIVSTFDRNYKLPDYIKHQILIKLLQFITENQLLGEMLVYQIYEWLVSNLEEIIENPGPLLSEEEVQISLENNGRKHQERNTDSRIRQNRRFGTAKTLNDNETARLQEEYLRRIKSAEFLQMQNFRSKLPAWQKQGFIINLVEQNEVILITGETGSGKSTQVVQFILDSLQGKKNDFGQIKIICTQPRRISAIGLAERVSDERCTECGDEVGYIIRGVNNTKNTTRIKFMTTGVLVRMLQGDKNMLKNTIVVIDEVHERSIGTDLVVILLKNLLGKIPGLKIVLMSATVDVKAFEEFFPRLGRCHIEGRTFPIKDYFLDDVLEKLNFKIKIDKFQENSDEDSYEIERKPNADSRFFRTGQINYDLIRQLVQHIDAQLQNENDDGSIIVFLPGVAEINRCCKMISSGNNSNNFVVLPLHSALTPEDQRKVFKKFSGRRKVIVSTNIAETSITIDDCVAIIDSGRSKTMFYNPRDNTTRLVENFISKAEAKQRRGRAGRVREGLCYKLFSRKLYDEEMIPMPPPEIKRVSLESLFISVKAMGIKDVKKFLAHGLDPPPLKSLEKASGMLTTIGLLNEYDSSLTELGKFISLMPVMDSKHGKLLIYSNIFGVSDLGILIASILSLGTSPFIGGFENRDDIKKILSKYENRGDLLAMTEILNQYFRSKDKVKQKKFMKDNLLSYNKIREIASTRAQFYSILKDVGFLPVRDNSESSSYLNRNQDNVDILKAVITGAFYPNVARVQLPDTKYLATRVGAIEKDADAKAIKYWIRNEEYIDELQSKSSNEQSVDHLPANRAFIHPSSVLFSPNEKNLQEMKILSEDDLQHKTGQTVSTLLKSPFIVFNGSQVTTKRYLRDITPTSTLSLLLLGGPIGYDVSGDKHSPGIVLDSWLAIRTWCKNGVLIKELRSLLDEAIKERLESPQYASNTHSTSKANQILKIVENLVCIE</sequence>
<evidence type="ECO:0000256" key="2">
    <source>
        <dbReference type="ARBA" id="ARBA00012552"/>
    </source>
</evidence>
<feature type="compositionally biased region" description="Polar residues" evidence="8">
    <location>
        <begin position="40"/>
        <end position="53"/>
    </location>
</feature>